<dbReference type="GO" id="GO:0007094">
    <property type="term" value="P:mitotic spindle assembly checkpoint signaling"/>
    <property type="evidence" value="ECO:0007669"/>
    <property type="project" value="TreeGrafter"/>
</dbReference>
<gene>
    <name evidence="6" type="ORF">GN958_ATG00332</name>
</gene>
<evidence type="ECO:0000259" key="4">
    <source>
        <dbReference type="Pfam" id="PF24516"/>
    </source>
</evidence>
<evidence type="ECO:0000313" key="7">
    <source>
        <dbReference type="Proteomes" id="UP000704712"/>
    </source>
</evidence>
<feature type="domain" description="KNTC1 second ARM-repeats" evidence="4">
    <location>
        <begin position="739"/>
        <end position="867"/>
    </location>
</feature>
<name>A0A8S9VBS8_PHYIN</name>
<feature type="domain" description="KNTC1 first ARM-repeats" evidence="5">
    <location>
        <begin position="454"/>
        <end position="615"/>
    </location>
</feature>
<dbReference type="Pfam" id="PF24520">
    <property type="entry name" value="ARM_KNTC1_1st"/>
    <property type="match status" value="1"/>
</dbReference>
<evidence type="ECO:0000313" key="6">
    <source>
        <dbReference type="EMBL" id="KAF4150460.1"/>
    </source>
</evidence>
<feature type="domain" description="KNTC1 N-terminal" evidence="2">
    <location>
        <begin position="79"/>
        <end position="312"/>
    </location>
</feature>
<proteinExistence type="predicted"/>
<dbReference type="Pfam" id="PF24516">
    <property type="entry name" value="ARM_KNTC1_2nd"/>
    <property type="match status" value="1"/>
</dbReference>
<dbReference type="InterPro" id="IPR015943">
    <property type="entry name" value="WD40/YVTN_repeat-like_dom_sf"/>
</dbReference>
<dbReference type="GO" id="GO:0005737">
    <property type="term" value="C:cytoplasm"/>
    <property type="evidence" value="ECO:0007669"/>
    <property type="project" value="TreeGrafter"/>
</dbReference>
<feature type="domain" description="RZZ complex subunit KNTC1/ROD C-terminal" evidence="1">
    <location>
        <begin position="1628"/>
        <end position="2027"/>
    </location>
</feature>
<comment type="caution">
    <text evidence="6">The sequence shown here is derived from an EMBL/GenBank/DDBJ whole genome shotgun (WGS) entry which is preliminary data.</text>
</comment>
<reference evidence="6" key="1">
    <citation type="submission" date="2020-03" db="EMBL/GenBank/DDBJ databases">
        <title>Hybrid Assembly of Korean Phytophthora infestans isolates.</title>
        <authorList>
            <person name="Prokchorchik M."/>
            <person name="Lee Y."/>
            <person name="Seo J."/>
            <person name="Cho J.-H."/>
            <person name="Park Y.-E."/>
            <person name="Jang D.-C."/>
            <person name="Im J.-S."/>
            <person name="Choi J.-G."/>
            <person name="Park H.-J."/>
            <person name="Lee G.-B."/>
            <person name="Lee Y.-G."/>
            <person name="Hong S.-Y."/>
            <person name="Cho K."/>
            <person name="Sohn K.H."/>
        </authorList>
    </citation>
    <scope>NUCLEOTIDE SEQUENCE</scope>
    <source>
        <strain evidence="6">KR_2_A2</strain>
    </source>
</reference>
<dbReference type="GO" id="GO:0005828">
    <property type="term" value="C:kinetochore microtubule"/>
    <property type="evidence" value="ECO:0007669"/>
    <property type="project" value="TreeGrafter"/>
</dbReference>
<dbReference type="Pfam" id="PF24515">
    <property type="entry name" value="ARM_KNTC1_3rd"/>
    <property type="match status" value="1"/>
</dbReference>
<dbReference type="InterPro" id="IPR055404">
    <property type="entry name" value="ARM_KNTC1_2nd"/>
</dbReference>
<evidence type="ECO:0000259" key="5">
    <source>
        <dbReference type="Pfam" id="PF24520"/>
    </source>
</evidence>
<dbReference type="GO" id="GO:1903394">
    <property type="term" value="P:protein localization to kinetochore involved in kinetochore assembly"/>
    <property type="evidence" value="ECO:0007669"/>
    <property type="project" value="TreeGrafter"/>
</dbReference>
<dbReference type="InterPro" id="IPR055403">
    <property type="entry name" value="ARM_KNTC1_1st"/>
</dbReference>
<accession>A0A8S9VBS8</accession>
<dbReference type="InterPro" id="IPR036322">
    <property type="entry name" value="WD40_repeat_dom_sf"/>
</dbReference>
<dbReference type="PANTHER" id="PTHR15688">
    <property type="entry name" value="KINETOCHORE-ASSOCIATED PROTEIN 1"/>
    <property type="match status" value="1"/>
</dbReference>
<dbReference type="GO" id="GO:1990423">
    <property type="term" value="C:RZZ complex"/>
    <property type="evidence" value="ECO:0007669"/>
    <property type="project" value="TreeGrafter"/>
</dbReference>
<dbReference type="GO" id="GO:0031267">
    <property type="term" value="F:small GTPase binding"/>
    <property type="evidence" value="ECO:0007669"/>
    <property type="project" value="TreeGrafter"/>
</dbReference>
<dbReference type="InterPro" id="IPR055402">
    <property type="entry name" value="KNTC1_N"/>
</dbReference>
<dbReference type="Pfam" id="PF24506">
    <property type="entry name" value="KNTC1_N"/>
    <property type="match status" value="1"/>
</dbReference>
<dbReference type="EMBL" id="JAACNO010000056">
    <property type="protein sequence ID" value="KAF4150460.1"/>
    <property type="molecule type" value="Genomic_DNA"/>
</dbReference>
<dbReference type="InterPro" id="IPR052802">
    <property type="entry name" value="KNTC1"/>
</dbReference>
<feature type="domain" description="KNTC1 third ARM-repeats" evidence="3">
    <location>
        <begin position="1334"/>
        <end position="1533"/>
    </location>
</feature>
<dbReference type="InterPro" id="IPR055405">
    <property type="entry name" value="ARM_KNTC1_3rd"/>
</dbReference>
<dbReference type="Gene3D" id="2.130.10.10">
    <property type="entry name" value="YVTN repeat-like/Quinoprotein amine dehydrogenase"/>
    <property type="match status" value="1"/>
</dbReference>
<dbReference type="GO" id="GO:0000070">
    <property type="term" value="P:mitotic sister chromatid segregation"/>
    <property type="evidence" value="ECO:0007669"/>
    <property type="project" value="TreeGrafter"/>
</dbReference>
<dbReference type="Proteomes" id="UP000704712">
    <property type="component" value="Unassembled WGS sequence"/>
</dbReference>
<dbReference type="SUPFAM" id="SSF50978">
    <property type="entry name" value="WD40 repeat-like"/>
    <property type="match status" value="1"/>
</dbReference>
<dbReference type="InterPro" id="IPR019527">
    <property type="entry name" value="RZZ-complex_KNTC1/ROD_C"/>
</dbReference>
<dbReference type="Pfam" id="PF10493">
    <property type="entry name" value="Rod_C"/>
    <property type="match status" value="1"/>
</dbReference>
<evidence type="ECO:0000259" key="1">
    <source>
        <dbReference type="Pfam" id="PF10493"/>
    </source>
</evidence>
<evidence type="ECO:0000259" key="2">
    <source>
        <dbReference type="Pfam" id="PF24506"/>
    </source>
</evidence>
<protein>
    <submittedName>
        <fullName evidence="6">Rough deal protein C-terminal region</fullName>
    </submittedName>
</protein>
<evidence type="ECO:0000259" key="3">
    <source>
        <dbReference type="Pfam" id="PF24515"/>
    </source>
</evidence>
<sequence length="2279" mass="257549">MSAEDEKHGNHIPRESLQLTASLLCELPFKSAENSSHNTHKASISDHNSPWITVHGAKSAILVNDRKQVKLVDVSEPEEARNATQKVIQTAKEVQAMTFSGCGEFLAVADATGTLSLYKSDGTYLFGHRIMREDSDSVVSIKFATSEGKKSSSDAQELVVVTRLGLLLRICGLGLAAFEKLVLEKPKEALSEILRTIRFNRTNVGRLQATAQSCVLTHHFQSENFVLLGNHGAFLSVWKSNDTEIEKVAGNDSRSTYVEAMDFDANYSALVVLCEGKLSWWNWRDMTELKEAAVSGIMSFAVVGARGESESNSTSLLVVARAAEDANATPSFQLVEISHDDSGDANTVAVLDWTDSVYRDVALFARIGGSSHCQALAACRTEGGVTMVLLTGDHSITDDSIGSEGEESVGEDTVTMAESLVDTSISSLTHKGRMKRYQTKLDACTRCIGDSEEDSRVILKILLAVAARIREYTSSSPKLPSRMASLLHWCDKISDLSYKWTTFQLLRSSSTRDTLREKWRRFGSRGVAELLEKYMKLGNMRAVRLLWSRHVDDATVHSIGKLLEGLPASLPVSAYANWLQNEVLPLLIHHAQSQATETGTESLLDQVALWLLKRAEDTAAIRDLDSAMRICSLLKSEDTTMQLELQTSSRSTNTDVQQPNIFERMEHLREKLRHVKYLSVEHQFDISLPVFEDETPATIAMSMLDRVCDAALLKNAMEKHVRKYLGFCGVKVDSVLHDYVTELAESVQTAQSTEELRALVLLEEISDINVRADATLTLLRSSLPPYSDALKRSAHNATQWKTERREELQEHVRLMEIQEMLTKYGMTQFDIADTKSASRLVSHVLNQVSRPTAFVDAMLLVDAYSDLRCDRAVVRFTENLFVDGLVDDVSVRVTKAMGALKEIKKRREVTSNVMLYVSLLEEIVEYGVMLLELEADERSEALEDAEVKPSIILGLLKALVAVYLPELKTLLEVASATEDDAVKAYVDSSDYLLCDTLLTDLQRIARIETEFHLLLSISTLRDPEKCETKLKQFIKPEILFAQDEEREDTRELTDQVTYVGKGKGKKRAVALNGSVSNKRQRTREGIECQRTSPGLQRDDERTQLLFDLNRFASVVGVHAKVCRSLLAQSAATNGSILQAVRFSRGLFSTGVNTDVDSVEALQKTAISLSLYTSSYVKDLYDTSFPRRQVSPAQRARAQAPMYTLELLRYALCMCEKESFDETLILFKKTMLVHDILQYTQHNMANDRALWTLYPRWYRGDACVLPSNEAMKLVTRFAIAEHKNLRREGEHRDTIASKRYVSYLVEQRADLLSLQALLSMQELPEDAAMVVNTQMRKLLSTVFQSPEIDNYLALGLMLSMRQEDAFHAFRRQISRENVAKDFHRFQKLAFVGADAARAWQQIAFLHQCVELEGNARWWHYLSLLGIECDHKAFQSERRDLEYIRGLVPQLIARSNFDFYTILEFTRHYQIDDSYPSLVYTEALLLSECATLNLEYQDQIVGVVDDIHEQHLSKLLRKSLPKISGLDYDRLLFIFRLLLEKTSYREREEVTRRVQVLRTLKVFTASQKTEGIDMKVSFHELLSKPRKVLSRLVNSENFNALIGLVEPLRLQPDELQMMLLKSMIAKVKANTEDGTKFRAFEDILVCLSAENRVTMAEWIAENLPLGEDKLEALEFARKAAVSGSEDACNTSFTGYEAQKRLETKMLRVKVEMLLQNSTSETSSVADVIADKDQTSQLLALVAEPTKLFQELYRRYALSFYSHNSDMLHTVASSIGDLLQLPQDDIRLDLVRDWLVEDALHIGKEDSSAGTTEDPFELVKDEKLRQTDEEFGTRIIYLTSASVKAGDAFGDQVLSHLVDFAKDSRPRAGVTFRAKMRALRVILRLTQLSHAAVEAFVCTKYGVDSIDTFLKKILRHTKLYTHMMAFEEHRVPYDMSHLLQSDKETLARSFLMKFPPNQPWVLRCASQLMLDFDVAALDVWDEVLTSMLQLGMVRSLATILEPLSKKPFVRSLNCGRHVWEEVLTSPMTYLKHKKRQDIHNAKDEMGTVRFKGIPIRNVRSVLARVVTLLQSCPFLDQIDVSAFVIHLRDLNVMAEKEPDGADIARQLGMDDFAVKCALVIPSPLSRFETLVRMIHAEAYNSVLHELLDSCFLDGESTIEEENGEVADTSRLIQECFSEAARRKDYLSILNTPMEPGFVEYLAATADIDYLLSLLLEEKRMETALTAVQLYYEYHPTAVPSFEDMEPAREKTDTDNKRWALIEAYLVSSRSILLKRFREAPNK</sequence>
<organism evidence="6 7">
    <name type="scientific">Phytophthora infestans</name>
    <name type="common">Potato late blight agent</name>
    <name type="synonym">Botrytis infestans</name>
    <dbReference type="NCBI Taxonomy" id="4787"/>
    <lineage>
        <taxon>Eukaryota</taxon>
        <taxon>Sar</taxon>
        <taxon>Stramenopiles</taxon>
        <taxon>Oomycota</taxon>
        <taxon>Peronosporomycetes</taxon>
        <taxon>Peronosporales</taxon>
        <taxon>Peronosporaceae</taxon>
        <taxon>Phytophthora</taxon>
    </lineage>
</organism>
<dbReference type="PANTHER" id="PTHR15688:SF1">
    <property type="entry name" value="KINETOCHORE-ASSOCIATED PROTEIN 1"/>
    <property type="match status" value="1"/>
</dbReference>